<dbReference type="Gene3D" id="2.170.270.10">
    <property type="entry name" value="SET domain"/>
    <property type="match status" value="1"/>
</dbReference>
<dbReference type="PROSITE" id="PS50867">
    <property type="entry name" value="PRE_SET"/>
    <property type="match status" value="1"/>
</dbReference>
<dbReference type="GO" id="GO:0008270">
    <property type="term" value="F:zinc ion binding"/>
    <property type="evidence" value="ECO:0007669"/>
    <property type="project" value="InterPro"/>
</dbReference>
<evidence type="ECO:0000256" key="9">
    <source>
        <dbReference type="SAM" id="MobiDB-lite"/>
    </source>
</evidence>
<dbReference type="GO" id="GO:0005634">
    <property type="term" value="C:nucleus"/>
    <property type="evidence" value="ECO:0007669"/>
    <property type="project" value="UniProtKB-SubCell"/>
</dbReference>
<evidence type="ECO:0000259" key="10">
    <source>
        <dbReference type="PROSITE" id="PS50280"/>
    </source>
</evidence>
<keyword evidence="2" id="KW-0158">Chromosome</keyword>
<dbReference type="SUPFAM" id="SSF88697">
    <property type="entry name" value="PUA domain-like"/>
    <property type="match status" value="1"/>
</dbReference>
<dbReference type="Pfam" id="PF00856">
    <property type="entry name" value="SET"/>
    <property type="match status" value="1"/>
</dbReference>
<dbReference type="GO" id="GO:0003690">
    <property type="term" value="F:double-stranded DNA binding"/>
    <property type="evidence" value="ECO:0007669"/>
    <property type="project" value="TreeGrafter"/>
</dbReference>
<feature type="compositionally biased region" description="Basic and acidic residues" evidence="9">
    <location>
        <begin position="363"/>
        <end position="374"/>
    </location>
</feature>
<feature type="domain" description="SET" evidence="10">
    <location>
        <begin position="888"/>
        <end position="1020"/>
    </location>
</feature>
<evidence type="ECO:0000256" key="6">
    <source>
        <dbReference type="ARBA" id="ARBA00022853"/>
    </source>
</evidence>
<organism evidence="14 15">
    <name type="scientific">Lithospermum erythrorhizon</name>
    <name type="common">Purple gromwell</name>
    <name type="synonym">Lithospermum officinale var. erythrorhizon</name>
    <dbReference type="NCBI Taxonomy" id="34254"/>
    <lineage>
        <taxon>Eukaryota</taxon>
        <taxon>Viridiplantae</taxon>
        <taxon>Streptophyta</taxon>
        <taxon>Embryophyta</taxon>
        <taxon>Tracheophyta</taxon>
        <taxon>Spermatophyta</taxon>
        <taxon>Magnoliopsida</taxon>
        <taxon>eudicotyledons</taxon>
        <taxon>Gunneridae</taxon>
        <taxon>Pentapetalae</taxon>
        <taxon>asterids</taxon>
        <taxon>lamiids</taxon>
        <taxon>Boraginales</taxon>
        <taxon>Boraginaceae</taxon>
        <taxon>Boraginoideae</taxon>
        <taxon>Lithospermeae</taxon>
        <taxon>Lithospermum</taxon>
    </lineage>
</organism>
<dbReference type="Pfam" id="PF05033">
    <property type="entry name" value="Pre-SET"/>
    <property type="match status" value="1"/>
</dbReference>
<dbReference type="InterPro" id="IPR003105">
    <property type="entry name" value="SRA_YDG"/>
</dbReference>
<feature type="region of interest" description="Disordered" evidence="9">
    <location>
        <begin position="362"/>
        <end position="384"/>
    </location>
</feature>
<gene>
    <name evidence="14" type="ORF">LIER_03482</name>
</gene>
<dbReference type="InterPro" id="IPR051357">
    <property type="entry name" value="H3K9_HMTase_SUVAR3-9"/>
</dbReference>
<feature type="domain" description="Pre-SET" evidence="11">
    <location>
        <begin position="825"/>
        <end position="885"/>
    </location>
</feature>
<feature type="domain" description="YDG" evidence="13">
    <location>
        <begin position="610"/>
        <end position="755"/>
    </location>
</feature>
<dbReference type="InterPro" id="IPR036987">
    <property type="entry name" value="SRA-YDG_sf"/>
</dbReference>
<evidence type="ECO:0000256" key="8">
    <source>
        <dbReference type="PROSITE-ProRule" id="PRU00358"/>
    </source>
</evidence>
<evidence type="ECO:0000256" key="4">
    <source>
        <dbReference type="ARBA" id="ARBA00022679"/>
    </source>
</evidence>
<dbReference type="GO" id="GO:0005694">
    <property type="term" value="C:chromosome"/>
    <property type="evidence" value="ECO:0007669"/>
    <property type="project" value="UniProtKB-SubCell"/>
</dbReference>
<keyword evidence="15" id="KW-1185">Reference proteome</keyword>
<dbReference type="SMART" id="SM00466">
    <property type="entry name" value="SRA"/>
    <property type="match status" value="1"/>
</dbReference>
<evidence type="ECO:0000256" key="3">
    <source>
        <dbReference type="ARBA" id="ARBA00022603"/>
    </source>
</evidence>
<dbReference type="InterPro" id="IPR025794">
    <property type="entry name" value="H3-K9-MeTrfase_plant"/>
</dbReference>
<evidence type="ECO:0000256" key="2">
    <source>
        <dbReference type="ARBA" id="ARBA00022454"/>
    </source>
</evidence>
<dbReference type="EMBL" id="BAABME010000419">
    <property type="protein sequence ID" value="GAA0142630.1"/>
    <property type="molecule type" value="Genomic_DNA"/>
</dbReference>
<dbReference type="PANTHER" id="PTHR45660:SF46">
    <property type="entry name" value="HISTONE-LYSINE N-METHYLTRANSFERASE, H3 LYSINE-9 SPECIFIC SUVH6"/>
    <property type="match status" value="1"/>
</dbReference>
<dbReference type="InterPro" id="IPR001214">
    <property type="entry name" value="SET_dom"/>
</dbReference>
<keyword evidence="6" id="KW-0156">Chromatin regulator</keyword>
<comment type="subcellular location">
    <subcellularLocation>
        <location evidence="1">Chromosome</location>
    </subcellularLocation>
    <subcellularLocation>
        <location evidence="8">Nucleus</location>
    </subcellularLocation>
</comment>
<evidence type="ECO:0000259" key="11">
    <source>
        <dbReference type="PROSITE" id="PS50867"/>
    </source>
</evidence>
<dbReference type="SUPFAM" id="SSF82199">
    <property type="entry name" value="SET domain"/>
    <property type="match status" value="1"/>
</dbReference>
<dbReference type="PROSITE" id="PS50280">
    <property type="entry name" value="SET"/>
    <property type="match status" value="1"/>
</dbReference>
<evidence type="ECO:0000256" key="1">
    <source>
        <dbReference type="ARBA" id="ARBA00004286"/>
    </source>
</evidence>
<evidence type="ECO:0000256" key="7">
    <source>
        <dbReference type="ARBA" id="ARBA00023242"/>
    </source>
</evidence>
<sequence length="1050" mass="116511">MQLQDQEEETSDLRVPDFVDTEMISLSNGELVNRSLDKLEFELGDHSRGSTPKYKQRKVFAVRDFPVECGPNHQLVHSHVEGNDVATVENDNVGHEGMPSFRKIPSVEIESQSAKAGLDSIEEADRLLDSVVETTVAFSMGGTKIFVEEMKNDVQHVGLSFPKRIYKEAADAVKDFNMVETFKESVKVEESLAMDNVVDEKVKPMLDVASSVSGIGKAKPISEDGLSIQRIREDTKPMLIEGYSVNGSDSVDALNYLSLMELDLSDSIDLDKGNPIGSNDKFRRGRVSAIRDFPLCCRPNVIGPTSHTSSVHLKRDDLGALSVSNVEIMLTGTKTRGTEELLEVDLHGSQIEKSEPRLVVSEGAEKSAFRDTKYSDGNQASGEKEVILHSQYRNQESKSLETASGTVVEDVREVVHGIVAGPYCPWKQDKSPSSNSLDVMNDGKMKKDTVSWRRGVKAVAKKSIFGGDLSKRNSFSDGKFVDDFPGSMIGKGNRKYDSNCAKRLKAASSVRASSFRIDGYSSSPTHGSNHSEILPPVTGKSSSSSDARKRVKDILRLFQSKCKKILQEEEAKSEPGRREPDEKTVKRIDLHADKRVRNELKIVNAGKIMGVVPGVEVGDEFQYRVELSLIGVHRLYQAGIDYLNRQGKLLAISVVASGAYADDMENPEVLIYSGQGGNIVGKNKNPEDQKLVRGNLALKNSIKERNLVRVIRGSKENKGDKIVTTYVYDGVYTVNRYYTETGQHGKMVFMFELRREPGQPELSWKEVKLLKKYKRRHGVCVDDISGGKESFPVCAVNTFNNEKPPAFTYVTQVMYPDWFRPSTAKGCDCTGRCSDSRKCLCAVKNGGGIPYNYNGAIVEAKPIVYECGPSCKCPPSCYNRVTQRGSNIQLEIFKTERRGWGVRSLSFIPSGTFICEYAGELLEDKEAEQRTNDEYLFDIGRNGYNSKTEGRDPIDAEEDGGYTIDAARYGNVGRFVNHSCSPNLYAQDVLNDHADPRMPHIMLFAAENINSLQELTYDYNYSVGQVSDSDGNIKVKNCYCGSTACTGRMY</sequence>
<dbReference type="SMART" id="SM00317">
    <property type="entry name" value="SET"/>
    <property type="match status" value="1"/>
</dbReference>
<comment type="caution">
    <text evidence="14">The sequence shown here is derived from an EMBL/GenBank/DDBJ whole genome shotgun (WGS) entry which is preliminary data.</text>
</comment>
<evidence type="ECO:0000259" key="12">
    <source>
        <dbReference type="PROSITE" id="PS50868"/>
    </source>
</evidence>
<dbReference type="GO" id="GO:0042054">
    <property type="term" value="F:histone methyltransferase activity"/>
    <property type="evidence" value="ECO:0007669"/>
    <property type="project" value="InterPro"/>
</dbReference>
<dbReference type="InterPro" id="IPR015947">
    <property type="entry name" value="PUA-like_sf"/>
</dbReference>
<reference evidence="14 15" key="1">
    <citation type="submission" date="2024-01" db="EMBL/GenBank/DDBJ databases">
        <title>The complete chloroplast genome sequence of Lithospermum erythrorhizon: insights into the phylogenetic relationship among Boraginaceae species and the maternal lineages of purple gromwells.</title>
        <authorList>
            <person name="Okada T."/>
            <person name="Watanabe K."/>
        </authorList>
    </citation>
    <scope>NUCLEOTIDE SEQUENCE [LARGE SCALE GENOMIC DNA]</scope>
</reference>
<dbReference type="InterPro" id="IPR007728">
    <property type="entry name" value="Pre-SET_dom"/>
</dbReference>
<keyword evidence="7 8" id="KW-0539">Nucleus</keyword>
<dbReference type="InterPro" id="IPR046341">
    <property type="entry name" value="SET_dom_sf"/>
</dbReference>
<keyword evidence="4" id="KW-0808">Transferase</keyword>
<dbReference type="Pfam" id="PF02182">
    <property type="entry name" value="SAD_SRA"/>
    <property type="match status" value="1"/>
</dbReference>
<accession>A0AAV3NTB6</accession>
<evidence type="ECO:0000313" key="14">
    <source>
        <dbReference type="EMBL" id="GAA0142630.1"/>
    </source>
</evidence>
<keyword evidence="5" id="KW-0949">S-adenosyl-L-methionine</keyword>
<evidence type="ECO:0000256" key="5">
    <source>
        <dbReference type="ARBA" id="ARBA00022691"/>
    </source>
</evidence>
<dbReference type="SMART" id="SM00468">
    <property type="entry name" value="PreSET"/>
    <property type="match status" value="1"/>
</dbReference>
<proteinExistence type="predicted"/>
<dbReference type="PROSITE" id="PS51575">
    <property type="entry name" value="SAM_MT43_SUVAR39_2"/>
    <property type="match status" value="1"/>
</dbReference>
<dbReference type="PANTHER" id="PTHR45660">
    <property type="entry name" value="HISTONE-LYSINE N-METHYLTRANSFERASE SETMAR"/>
    <property type="match status" value="1"/>
</dbReference>
<feature type="region of interest" description="Disordered" evidence="9">
    <location>
        <begin position="520"/>
        <end position="547"/>
    </location>
</feature>
<feature type="domain" description="Post-SET" evidence="12">
    <location>
        <begin position="1034"/>
        <end position="1050"/>
    </location>
</feature>
<keyword evidence="3" id="KW-0489">Methyltransferase</keyword>
<name>A0AAV3NTB6_LITER</name>
<evidence type="ECO:0000259" key="13">
    <source>
        <dbReference type="PROSITE" id="PS51015"/>
    </source>
</evidence>
<dbReference type="Gene3D" id="2.30.280.10">
    <property type="entry name" value="SRA-YDG"/>
    <property type="match status" value="1"/>
</dbReference>
<dbReference type="PROSITE" id="PS50868">
    <property type="entry name" value="POST_SET"/>
    <property type="match status" value="1"/>
</dbReference>
<dbReference type="Proteomes" id="UP001454036">
    <property type="component" value="Unassembled WGS sequence"/>
</dbReference>
<dbReference type="AlphaFoldDB" id="A0AAV3NTB6"/>
<dbReference type="PROSITE" id="PS51015">
    <property type="entry name" value="YDG"/>
    <property type="match status" value="1"/>
</dbReference>
<dbReference type="InterPro" id="IPR003616">
    <property type="entry name" value="Post-SET_dom"/>
</dbReference>
<dbReference type="GO" id="GO:0032259">
    <property type="term" value="P:methylation"/>
    <property type="evidence" value="ECO:0007669"/>
    <property type="project" value="UniProtKB-KW"/>
</dbReference>
<protein>
    <submittedName>
        <fullName evidence="14">Histone modifying enzyme</fullName>
    </submittedName>
</protein>
<evidence type="ECO:0000313" key="15">
    <source>
        <dbReference type="Proteomes" id="UP001454036"/>
    </source>
</evidence>
<feature type="compositionally biased region" description="Polar residues" evidence="9">
    <location>
        <begin position="520"/>
        <end position="531"/>
    </location>
</feature>